<dbReference type="AlphaFoldDB" id="A0A099KEA4"/>
<evidence type="ECO:0000313" key="2">
    <source>
        <dbReference type="EMBL" id="KGJ87948.1"/>
    </source>
</evidence>
<proteinExistence type="predicted"/>
<reference evidence="2 3" key="1">
    <citation type="submission" date="2014-08" db="EMBL/GenBank/DDBJ databases">
        <title>Genomic and Phenotypic Diversity of Colwellia psychrerythraea strains from Disparate Marine Basins.</title>
        <authorList>
            <person name="Techtmann S.M."/>
            <person name="Stelling S.C."/>
            <person name="Utturkar S.M."/>
            <person name="Alshibli N."/>
            <person name="Harris A."/>
            <person name="Brown S.D."/>
            <person name="Hazen T.C."/>
        </authorList>
    </citation>
    <scope>NUCLEOTIDE SEQUENCE [LARGE SCALE GENOMIC DNA]</scope>
    <source>
        <strain evidence="2 3">GAB14E</strain>
    </source>
</reference>
<accession>A0A099KEA4</accession>
<organism evidence="2 3">
    <name type="scientific">Colwellia psychrerythraea</name>
    <name type="common">Vibrio psychroerythus</name>
    <dbReference type="NCBI Taxonomy" id="28229"/>
    <lineage>
        <taxon>Bacteria</taxon>
        <taxon>Pseudomonadati</taxon>
        <taxon>Pseudomonadota</taxon>
        <taxon>Gammaproteobacteria</taxon>
        <taxon>Alteromonadales</taxon>
        <taxon>Colwelliaceae</taxon>
        <taxon>Colwellia</taxon>
    </lineage>
</organism>
<gene>
    <name evidence="2" type="ORF">GAB14E_4281</name>
</gene>
<dbReference type="EMBL" id="JQEC01000070">
    <property type="protein sequence ID" value="KGJ87948.1"/>
    <property type="molecule type" value="Genomic_DNA"/>
</dbReference>
<sequence>MDLFNIFTAMLANQPKTGGPMESTNHQQKIYIEYYLSQTEAQKPGSPLNRQAGKEQEFNVTTQQLRIRSESGCTVAELKSPAELICYLMAGYPFDNGYFLDVIAHRNEISVLTADCGGFLRLNALMVKVFNKLCSNGKLYSLNSLKGELQKQKLNPPLVGTDQIYDASKTLGCISWADFWRQGKELLAYREYIAKVENIPLVRQVFLTGCMEGRWSELTIGQAFEQLIEHYIQLEYEESSAIMAHDNVDGLRQDFTEAKQQFEQKNGEVQRPPTELWWEFVTQRMQILAKWNVRAFLVPEDRDETTRGDTKNNLYGLHITRKFYLNGIAETGLQPRNRGGSTKTNTADQQIGSDQTSENVNAFATCPTALRPYIIQFSDSRDMLTEKIDGMSPVALRFLIPASIGRDAQFGDFMQGDATNTPLAIPPEFIEMLTEDGWVPVQRYPDRQSIELIKPQLAANTHENYSGVWFEAGEINNFINRFTESFKGGYPAACSANIKLRNTAIEVKELRPGQGKGTWYFIGCSLQTSGNPSNWSYTFLVPDASIAAKQDTPLGSGSRVYSGWVEWARSF</sequence>
<comment type="caution">
    <text evidence="2">The sequence shown here is derived from an EMBL/GenBank/DDBJ whole genome shotgun (WGS) entry which is preliminary data.</text>
</comment>
<feature type="region of interest" description="Disordered" evidence="1">
    <location>
        <begin position="332"/>
        <end position="356"/>
    </location>
</feature>
<dbReference type="PATRIC" id="fig|28229.3.peg.4258"/>
<protein>
    <submittedName>
        <fullName evidence="2">Uncharacterized protein</fullName>
    </submittedName>
</protein>
<feature type="compositionally biased region" description="Polar residues" evidence="1">
    <location>
        <begin position="339"/>
        <end position="356"/>
    </location>
</feature>
<name>A0A099KEA4_COLPS</name>
<evidence type="ECO:0000313" key="3">
    <source>
        <dbReference type="Proteomes" id="UP000029868"/>
    </source>
</evidence>
<evidence type="ECO:0000256" key="1">
    <source>
        <dbReference type="SAM" id="MobiDB-lite"/>
    </source>
</evidence>
<dbReference type="Proteomes" id="UP000029868">
    <property type="component" value="Unassembled WGS sequence"/>
</dbReference>